<keyword evidence="4" id="KW-1185">Reference proteome</keyword>
<feature type="region of interest" description="Disordered" evidence="1">
    <location>
        <begin position="220"/>
        <end position="239"/>
    </location>
</feature>
<dbReference type="EMBL" id="JBBNAF010000004">
    <property type="protein sequence ID" value="KAK9152498.1"/>
    <property type="molecule type" value="Genomic_DNA"/>
</dbReference>
<organism evidence="3 4">
    <name type="scientific">Stephania yunnanensis</name>
    <dbReference type="NCBI Taxonomy" id="152371"/>
    <lineage>
        <taxon>Eukaryota</taxon>
        <taxon>Viridiplantae</taxon>
        <taxon>Streptophyta</taxon>
        <taxon>Embryophyta</taxon>
        <taxon>Tracheophyta</taxon>
        <taxon>Spermatophyta</taxon>
        <taxon>Magnoliopsida</taxon>
        <taxon>Ranunculales</taxon>
        <taxon>Menispermaceae</taxon>
        <taxon>Menispermoideae</taxon>
        <taxon>Cissampelideae</taxon>
        <taxon>Stephania</taxon>
    </lineage>
</organism>
<feature type="region of interest" description="Disordered" evidence="1">
    <location>
        <begin position="45"/>
        <end position="77"/>
    </location>
</feature>
<evidence type="ECO:0000313" key="3">
    <source>
        <dbReference type="EMBL" id="KAK9152498.1"/>
    </source>
</evidence>
<reference evidence="3 4" key="1">
    <citation type="submission" date="2024-01" db="EMBL/GenBank/DDBJ databases">
        <title>Genome assemblies of Stephania.</title>
        <authorList>
            <person name="Yang L."/>
        </authorList>
    </citation>
    <scope>NUCLEOTIDE SEQUENCE [LARGE SCALE GENOMIC DNA]</scope>
    <source>
        <strain evidence="3">YNDBR</strain>
        <tissue evidence="3">Leaf</tissue>
    </source>
</reference>
<protein>
    <recommendedName>
        <fullName evidence="2">VQ domain-containing protein</fullName>
    </recommendedName>
</protein>
<evidence type="ECO:0000259" key="2">
    <source>
        <dbReference type="Pfam" id="PF05678"/>
    </source>
</evidence>
<dbReference type="PANTHER" id="PTHR33179">
    <property type="entry name" value="VQ MOTIF-CONTAINING PROTEIN"/>
    <property type="match status" value="1"/>
</dbReference>
<proteinExistence type="predicted"/>
<dbReference type="Proteomes" id="UP001420932">
    <property type="component" value="Unassembled WGS sequence"/>
</dbReference>
<feature type="domain" description="VQ" evidence="2">
    <location>
        <begin position="76"/>
        <end position="101"/>
    </location>
</feature>
<name>A0AAP0PPZ4_9MAGN</name>
<gene>
    <name evidence="3" type="ORF">Syun_010807</name>
</gene>
<sequence>MAMSDTMSGGSSPSSTDWAQLYNLNNLAGSSAAAPQHDATVVATATATTSGKAPAALSPEGRVSKPARRRRASRAAPTTLLNTDTTNFRAMVQQFTGVPSAAFAFGSTATRHGQVFGPNLSFGLAPQQQQQLMNDVGVGPHHQQISGYSNYISNNRYQQQQQQQRFYNQQQQQQQQYVFPLSSGGGEHIVGFGMSDAATTTTSTRANNNMDGYNVMDHGHDHDNHDHHHHHHVFRRHGS</sequence>
<evidence type="ECO:0000313" key="4">
    <source>
        <dbReference type="Proteomes" id="UP001420932"/>
    </source>
</evidence>
<dbReference type="Pfam" id="PF05678">
    <property type="entry name" value="VQ"/>
    <property type="match status" value="1"/>
</dbReference>
<dbReference type="AlphaFoldDB" id="A0AAP0PPZ4"/>
<dbReference type="InterPro" id="IPR008889">
    <property type="entry name" value="VQ"/>
</dbReference>
<dbReference type="PANTHER" id="PTHR33179:SF29">
    <property type="entry name" value="OS06G0666400 PROTEIN"/>
    <property type="match status" value="1"/>
</dbReference>
<accession>A0AAP0PPZ4</accession>
<feature type="compositionally biased region" description="Basic residues" evidence="1">
    <location>
        <begin position="227"/>
        <end position="239"/>
    </location>
</feature>
<comment type="caution">
    <text evidence="3">The sequence shown here is derived from an EMBL/GenBank/DDBJ whole genome shotgun (WGS) entry which is preliminary data.</text>
</comment>
<evidence type="ECO:0000256" key="1">
    <source>
        <dbReference type="SAM" id="MobiDB-lite"/>
    </source>
</evidence>
<dbReference type="InterPro" id="IPR039609">
    <property type="entry name" value="VQ_15/22"/>
</dbReference>